<accession>A0A9P9HDB1</accession>
<organism evidence="3 4">
    <name type="scientific">Fusarium solani</name>
    <name type="common">Filamentous fungus</name>
    <dbReference type="NCBI Taxonomy" id="169388"/>
    <lineage>
        <taxon>Eukaryota</taxon>
        <taxon>Fungi</taxon>
        <taxon>Dikarya</taxon>
        <taxon>Ascomycota</taxon>
        <taxon>Pezizomycotina</taxon>
        <taxon>Sordariomycetes</taxon>
        <taxon>Hypocreomycetidae</taxon>
        <taxon>Hypocreales</taxon>
        <taxon>Nectriaceae</taxon>
        <taxon>Fusarium</taxon>
        <taxon>Fusarium solani species complex</taxon>
    </lineage>
</organism>
<comment type="caution">
    <text evidence="3">The sequence shown here is derived from an EMBL/GenBank/DDBJ whole genome shotgun (WGS) entry which is preliminary data.</text>
</comment>
<dbReference type="Gene3D" id="3.40.395.10">
    <property type="entry name" value="Adenoviral Proteinase, Chain A"/>
    <property type="match status" value="1"/>
</dbReference>
<keyword evidence="1" id="KW-0175">Coiled coil</keyword>
<keyword evidence="4" id="KW-1185">Reference proteome</keyword>
<feature type="compositionally biased region" description="Low complexity" evidence="2">
    <location>
        <begin position="294"/>
        <end position="304"/>
    </location>
</feature>
<dbReference type="SUPFAM" id="SSF54001">
    <property type="entry name" value="Cysteine proteinases"/>
    <property type="match status" value="1"/>
</dbReference>
<dbReference type="EMBL" id="JAGTJS010000010">
    <property type="protein sequence ID" value="KAH7254557.1"/>
    <property type="molecule type" value="Genomic_DNA"/>
</dbReference>
<dbReference type="Proteomes" id="UP000736672">
    <property type="component" value="Unassembled WGS sequence"/>
</dbReference>
<protein>
    <recommendedName>
        <fullName evidence="5">Ubiquitin-like protease family profile domain-containing protein</fullName>
    </recommendedName>
</protein>
<dbReference type="AlphaFoldDB" id="A0A9P9HDB1"/>
<evidence type="ECO:0000313" key="3">
    <source>
        <dbReference type="EMBL" id="KAH7254557.1"/>
    </source>
</evidence>
<feature type="compositionally biased region" description="Polar residues" evidence="2">
    <location>
        <begin position="121"/>
        <end position="130"/>
    </location>
</feature>
<sequence length="746" mass="83471">MNSPPTERSAAVELHFPTTHDERVFWLDQAWKGPWFPVDARIGWLGTDSSLAFYMVRITHAAIDRGIPLASLWDAESPHGHLRRAVMKESAILKDSEGSHPHLLTPDIVTEVYEIMMASEKTASNNTPSEHPSDKSDDGDSIDLPPPPQAQATTTARFKPFSKTEHEFQLKRPIEHQDGLSAMPLHVRHEDQSSPLKRIFRTTTYVSSGTAGQKPTAEVPPITGIATQEEPIDKNRRFQPAPEAYMGSPDLSTRPETFVSPNGLLQPPSSPMQSPEHSLLPYVSSPPADEPLNKAPTPTSPITPTKKRKRAMVSVPSTPTRAVKGERLTGPLTVEKILRQLTCDVQLTDDVVELVCQAIVVEHGGDNVRLLSPLWFEADEPSSLPQTIRNLDQEQTICFPIHHKFPKHWTMGVARVTADQVVLTFHDSMQCSERANTVRRRFGAWMEAVRLKQPLVFQTKECTLQKDATSCGVHAAVCLRRDLRKETCCDPIEPFLEKRAMLEGLRTVRETSPIHSTTFPLLRELRSRQSLGADASIVSTPCRGGSAMPVTARQESEVQVIQPQMGLGYVLDGLSLETLQDRLKDAETRLDEAINARDNAQDTLRELELSQRLIHDMYPRIITYVRSRGINMDEYSDATMAVQRNSMPKGLDQGEIFQQRRNIMGDFLKASEREGVDHTLAAIRENQAQVFADIGNTQQILDQRNEEITSVESEVASLQEICEAKKALEKYSGPDWLAYFQSMQGL</sequence>
<evidence type="ECO:0000313" key="4">
    <source>
        <dbReference type="Proteomes" id="UP000736672"/>
    </source>
</evidence>
<reference evidence="3" key="1">
    <citation type="journal article" date="2021" name="Nat. Commun.">
        <title>Genetic determinants of endophytism in the Arabidopsis root mycobiome.</title>
        <authorList>
            <person name="Mesny F."/>
            <person name="Miyauchi S."/>
            <person name="Thiergart T."/>
            <person name="Pickel B."/>
            <person name="Atanasova L."/>
            <person name="Karlsson M."/>
            <person name="Huettel B."/>
            <person name="Barry K.W."/>
            <person name="Haridas S."/>
            <person name="Chen C."/>
            <person name="Bauer D."/>
            <person name="Andreopoulos W."/>
            <person name="Pangilinan J."/>
            <person name="LaButti K."/>
            <person name="Riley R."/>
            <person name="Lipzen A."/>
            <person name="Clum A."/>
            <person name="Drula E."/>
            <person name="Henrissat B."/>
            <person name="Kohler A."/>
            <person name="Grigoriev I.V."/>
            <person name="Martin F.M."/>
            <person name="Hacquard S."/>
        </authorList>
    </citation>
    <scope>NUCLEOTIDE SEQUENCE</scope>
    <source>
        <strain evidence="3">FSSC 5 MPI-SDFR-AT-0091</strain>
    </source>
</reference>
<gene>
    <name evidence="3" type="ORF">B0J15DRAFT_595065</name>
</gene>
<name>A0A9P9HDB1_FUSSL</name>
<proteinExistence type="predicted"/>
<evidence type="ECO:0000256" key="2">
    <source>
        <dbReference type="SAM" id="MobiDB-lite"/>
    </source>
</evidence>
<feature type="region of interest" description="Disordered" evidence="2">
    <location>
        <begin position="284"/>
        <end position="318"/>
    </location>
</feature>
<dbReference type="InterPro" id="IPR038765">
    <property type="entry name" value="Papain-like_cys_pep_sf"/>
</dbReference>
<evidence type="ECO:0000256" key="1">
    <source>
        <dbReference type="SAM" id="Coils"/>
    </source>
</evidence>
<evidence type="ECO:0008006" key="5">
    <source>
        <dbReference type="Google" id="ProtNLM"/>
    </source>
</evidence>
<feature type="coiled-coil region" evidence="1">
    <location>
        <begin position="576"/>
        <end position="610"/>
    </location>
</feature>
<dbReference type="OrthoDB" id="5085208at2759"/>
<feature type="region of interest" description="Disordered" evidence="2">
    <location>
        <begin position="121"/>
        <end position="167"/>
    </location>
</feature>